<comment type="caution">
    <text evidence="4">The sequence shown here is derived from an EMBL/GenBank/DDBJ whole genome shotgun (WGS) entry which is preliminary data.</text>
</comment>
<evidence type="ECO:0000259" key="3">
    <source>
        <dbReference type="SMART" id="SM00912"/>
    </source>
</evidence>
<reference evidence="4 5" key="2">
    <citation type="submission" date="2011-10" db="EMBL/GenBank/DDBJ databases">
        <title>The Genome Sequence of Simonsiella muelleri ATCC 29453.</title>
        <authorList>
            <consortium name="The Broad Institute Genome Sequencing Platform"/>
            <consortium name="The Broad Institute Genome Sequencing Center for Infectious Disease"/>
            <person name="Earl A."/>
            <person name="Ward D."/>
            <person name="Feldgarden M."/>
            <person name="Gevers D."/>
            <person name="Izard J."/>
            <person name="Baranova O.V."/>
            <person name="Blanton J.M."/>
            <person name="Tanner A.C."/>
            <person name="Dewhirst F."/>
            <person name="Young S.K."/>
            <person name="Zeng Q."/>
            <person name="Gargeya S."/>
            <person name="Fitzgerald M."/>
            <person name="Haas B."/>
            <person name="Abouelleil A."/>
            <person name="Alvarado L."/>
            <person name="Arachchi H.M."/>
            <person name="Berlin A."/>
            <person name="Brown A."/>
            <person name="Chapman S.B."/>
            <person name="Chen Z."/>
            <person name="Dunbar C."/>
            <person name="Freedman E."/>
            <person name="Gearin G."/>
            <person name="Goldberg J."/>
            <person name="Griggs A."/>
            <person name="Gujja S."/>
            <person name="Heiman D."/>
            <person name="Howarth C."/>
            <person name="Larson L."/>
            <person name="Lui A."/>
            <person name="MacDonald P.J.P."/>
            <person name="Montmayeur A."/>
            <person name="Murphy C."/>
            <person name="Neiman D."/>
            <person name="Pearson M."/>
            <person name="Priest M."/>
            <person name="Roberts A."/>
            <person name="Saif S."/>
            <person name="Shea T."/>
            <person name="Shenoy N."/>
            <person name="Sisk P."/>
            <person name="Stolte C."/>
            <person name="Sykes S."/>
            <person name="Wortman J."/>
            <person name="Nusbaum C."/>
            <person name="Birren B."/>
        </authorList>
    </citation>
    <scope>NUCLEOTIDE SEQUENCE [LARGE SCALE GENOMIC DNA]</scope>
    <source>
        <strain evidence="4 5">ATCC 29453</strain>
    </source>
</reference>
<dbReference type="OrthoDB" id="5666689at2"/>
<evidence type="ECO:0000256" key="1">
    <source>
        <dbReference type="SAM" id="MobiDB-lite"/>
    </source>
</evidence>
<feature type="region of interest" description="Disordered" evidence="1">
    <location>
        <begin position="1254"/>
        <end position="1279"/>
    </location>
</feature>
<gene>
    <name evidence="4" type="ORF">HMPREF9021_02506</name>
</gene>
<dbReference type="RefSeq" id="WP_002641308.1">
    <property type="nucleotide sequence ID" value="NZ_CP019448.1"/>
</dbReference>
<dbReference type="SUPFAM" id="SSF51126">
    <property type="entry name" value="Pectin lyase-like"/>
    <property type="match status" value="1"/>
</dbReference>
<dbReference type="Pfam" id="PF05860">
    <property type="entry name" value="TPS"/>
    <property type="match status" value="1"/>
</dbReference>
<dbReference type="KEGG" id="smur:BWP33_00590"/>
<dbReference type="InterPro" id="IPR008638">
    <property type="entry name" value="FhaB/CdiA-like_TPS"/>
</dbReference>
<feature type="domain" description="Filamentous haemagglutinin FhaB/tRNA nuclease CdiA-like TPS" evidence="3">
    <location>
        <begin position="45"/>
        <end position="165"/>
    </location>
</feature>
<dbReference type="InterPro" id="IPR025157">
    <property type="entry name" value="Hemagglutinin_rpt"/>
</dbReference>
<sequence length="1568" mass="160708">MKDSTQYKLSTSGKLAVVISLAYMGAPAFAANIEAVQGGAQVAQKNGVDIVNIVKPNEQGLSHNQFNKYNVSQAGAVLNNALQAGQSQLAGQLGANNNLQGQAASVILNEVVSKNPSLILGQQEIFGMAADYVLANPNGITYNGGTVINAPRTSLVVGTPDVVNGKLESFTVGANGSNAALNVKGNAGAVSILDLVAPRVIVNAGAKVQAKDAVNVVSGSNKVGYANNTVEKLAQTNNAPVLDGQIFGSMKAGSIRIHSTDNRAIQSLSNANIQADNLATDVAGKLHVTKSKLAAKDIALNAKDTVIDGQVTTTGNDRPVTQEGWSATEHRVRVKNTKTHSSQTYEGSNINATNSLKLSNTGNVQITGATIQAGSLDIDANNISANNVVTTNKSSEVNRRYKGLWHNQKTDVAETQTVHRTDIKVAGNASVNASGSLNLQGTALNAGQDVKLSGAKGVNLTGNVTTNKTESEVDVRNESGKLKTGKASNASVTQTFTATEIKAGGDLGLNATDGTISAMGSKIAVNGNAVVSSNKVNFGTTKTNTSSTVDDKFKYWGGLAGGAEDGQTRTRENLQATSLIAKGDLLIGAKQGVNISGSTVKGNKSASVNAGNGTLNITAAKTSNSESQHKRQGTIFNITKSRLKKNQQTEVVTGSTLASNTNLQLVSDKNVNVLGSALKAAEKLGIKTAGNLNIATVAAHSTSSEQSTSIKGFAEGSTKVDASIQKPVAEATGGVGIRFSKTTTTTETNKHTGSDLNADSIDLQSGATATLSGSQLNAKKDVTVTAENITTEAVQDTVKTDTKARVTDVGIKATAGVTNFDPKVSIRVGVDSGFVEVDNTKGTAAVSGISGENVTLQANKNIEHEGTNIKATGDLTQKATQITQTAAKNTDNTTTTEHSGGIFVGASASVGSGFKANAGIYGKGGKTVAESTQAVATNVSGNNVTVAAANIADVGTNYTANKDVKIDATNKYTNEAATDTANSVANHGGADLTATIGTKDFTGAKVNVALGINYSHNKQASTKAQIGHINAENVNITSKQNLDLASNINASNEVNLTSKDGNVNLNQSNDTSNSTKANANLGIGVTVDVIKPAVSSVNGNVNVDYANAKANTGHAGVITTSGNVNVTANPGKDININGASIISKGNVTLTGADVNSQAITHSHEKTNVSVGLNANVSKGWVDKEEQVTKEKEIQYQVTNACGCTHTVTETVQTTDTVVTSKNVVTGAGAGINVGVTHEQGVSHTANQLVAKTKDTVGKPSPDTEGNVLQPGEATKGEGLKINAGKGINLTGTNVTAEQTILNAKNGDINLGSAEGSLKRTGAGVGLSLDANLANGFKPTGGSLSIDVDTAKNKTYTGSSVNTNNLTINTNKDLNLTSSTITAGNVSGKVEGGLNATAQQNVTNEVAVNLGIQGAKGLNPNEIKPKDVPSVLVNDLQNGTILGHKAGFNLGIDVDKSKKTQATGITSNHLNLDVAKNTSLQAANIQYGEGSGLGNSQVNDLGQNIDSSKKVDFGMDISTNVPKMVDYGIQHAKTGTSPLFHNSSSKGVTQVVATSVTQTPTTVAPVVIE</sequence>
<dbReference type="InterPro" id="IPR012334">
    <property type="entry name" value="Pectin_lyas_fold"/>
</dbReference>
<dbReference type="Gene3D" id="2.160.20.10">
    <property type="entry name" value="Single-stranded right-handed beta-helix, Pectin lyase-like"/>
    <property type="match status" value="1"/>
</dbReference>
<dbReference type="Pfam" id="PF13332">
    <property type="entry name" value="Fil_haemagg_2"/>
    <property type="match status" value="5"/>
</dbReference>
<dbReference type="NCBIfam" id="TIGR01901">
    <property type="entry name" value="adhes_NPXG"/>
    <property type="match status" value="1"/>
</dbReference>
<feature type="signal peptide" evidence="2">
    <location>
        <begin position="1"/>
        <end position="30"/>
    </location>
</feature>
<dbReference type="GO" id="GO:0003824">
    <property type="term" value="F:catalytic activity"/>
    <property type="evidence" value="ECO:0007669"/>
    <property type="project" value="UniProtKB-ARBA"/>
</dbReference>
<dbReference type="HOGENOM" id="CLU_005072_0_0_4"/>
<evidence type="ECO:0000256" key="2">
    <source>
        <dbReference type="SAM" id="SignalP"/>
    </source>
</evidence>
<keyword evidence="2" id="KW-0732">Signal</keyword>
<keyword evidence="5" id="KW-1185">Reference proteome</keyword>
<organism evidence="4 5">
    <name type="scientific">Simonsiella muelleri ATCC 29453</name>
    <dbReference type="NCBI Taxonomy" id="641147"/>
    <lineage>
        <taxon>Bacteria</taxon>
        <taxon>Pseudomonadati</taxon>
        <taxon>Pseudomonadota</taxon>
        <taxon>Betaproteobacteria</taxon>
        <taxon>Neisseriales</taxon>
        <taxon>Neisseriaceae</taxon>
        <taxon>Simonsiella</taxon>
    </lineage>
</organism>
<dbReference type="eggNOG" id="COG3210">
    <property type="taxonomic scope" value="Bacteria"/>
</dbReference>
<protein>
    <submittedName>
        <fullName evidence="4">Filamentous hemagglutinin family domain-containing protein</fullName>
    </submittedName>
</protein>
<name>U6Q2B6_9NEIS</name>
<evidence type="ECO:0000313" key="4">
    <source>
        <dbReference type="EMBL" id="EJZ50275.1"/>
    </source>
</evidence>
<accession>U6Q2B6</accession>
<dbReference type="STRING" id="641147.HMPREF9021_02506"/>
<feature type="chain" id="PRO_5030178413" evidence="2">
    <location>
        <begin position="31"/>
        <end position="1568"/>
    </location>
</feature>
<dbReference type="InterPro" id="IPR011050">
    <property type="entry name" value="Pectin_lyase_fold/virulence"/>
</dbReference>
<dbReference type="SMART" id="SM00912">
    <property type="entry name" value="Haemagg_act"/>
    <property type="match status" value="1"/>
</dbReference>
<evidence type="ECO:0000313" key="5">
    <source>
        <dbReference type="Proteomes" id="UP000017813"/>
    </source>
</evidence>
<dbReference type="EMBL" id="ADCY02000006">
    <property type="protein sequence ID" value="EJZ50275.1"/>
    <property type="molecule type" value="Genomic_DNA"/>
</dbReference>
<reference evidence="4 5" key="1">
    <citation type="submission" date="2010-03" db="EMBL/GenBank/DDBJ databases">
        <authorList>
            <consortium name="The Broad Institute Genome Sequencing Platform"/>
            <person name="Ward D."/>
            <person name="Earl A."/>
            <person name="Feldgarden M."/>
            <person name="Gevers D."/>
            <person name="Young S."/>
            <person name="Zeng Q."/>
            <person name="Koehrsen M."/>
            <person name="Alvarado L."/>
            <person name="Berlin A.M."/>
            <person name="Borenstein D."/>
            <person name="Chapman S.B."/>
            <person name="Chen Z."/>
            <person name="Engels R."/>
            <person name="Freedman E."/>
            <person name="Gellesch M."/>
            <person name="Goldberg J."/>
            <person name="Griggs A."/>
            <person name="Gujja S."/>
            <person name="Heilman E.R."/>
            <person name="Heiman D.I."/>
            <person name="Hepburn T.A."/>
            <person name="Howarth C."/>
            <person name="Jen D."/>
            <person name="Larson L."/>
            <person name="Mehta T."/>
            <person name="Park D."/>
            <person name="Pearson M."/>
            <person name="Richards J."/>
            <person name="Roberts A."/>
            <person name="Saif S."/>
            <person name="Shea T.D."/>
            <person name="Shenoy N."/>
            <person name="Sisk P."/>
            <person name="Stolte C."/>
            <person name="Sykes S.N."/>
            <person name="Walk T."/>
            <person name="White J."/>
            <person name="Yandava C."/>
            <person name="Izard J."/>
            <person name="Baranova O.V."/>
            <person name="Blanton J.M."/>
            <person name="Tanner A.C."/>
            <person name="Dewhirst F."/>
            <person name="Haas B."/>
            <person name="Nusbaum C."/>
            <person name="Birren B."/>
        </authorList>
    </citation>
    <scope>NUCLEOTIDE SEQUENCE [LARGE SCALE GENOMIC DNA]</scope>
    <source>
        <strain evidence="4 5">ATCC 29453</strain>
    </source>
</reference>
<dbReference type="Proteomes" id="UP000017813">
    <property type="component" value="Unassembled WGS sequence"/>
</dbReference>
<proteinExistence type="predicted"/>